<reference evidence="4" key="1">
    <citation type="journal article" date="2019" name="Int. J. Syst. Evol. Microbiol.">
        <title>The Global Catalogue of Microorganisms (GCM) 10K type strain sequencing project: providing services to taxonomists for standard genome sequencing and annotation.</title>
        <authorList>
            <consortium name="The Broad Institute Genomics Platform"/>
            <consortium name="The Broad Institute Genome Sequencing Center for Infectious Disease"/>
            <person name="Wu L."/>
            <person name="Ma J."/>
        </authorList>
    </citation>
    <scope>NUCLEOTIDE SEQUENCE [LARGE SCALE GENOMIC DNA]</scope>
    <source>
        <strain evidence="4">CCUG 61707</strain>
    </source>
</reference>
<dbReference type="CDD" id="cd00371">
    <property type="entry name" value="HMA"/>
    <property type="match status" value="1"/>
</dbReference>
<dbReference type="EMBL" id="JBHTJN010000011">
    <property type="protein sequence ID" value="MFD0966382.1"/>
    <property type="molecule type" value="Genomic_DNA"/>
</dbReference>
<dbReference type="InterPro" id="IPR017969">
    <property type="entry name" value="Heavy-metal-associated_CS"/>
</dbReference>
<dbReference type="InterPro" id="IPR006121">
    <property type="entry name" value="HMA_dom"/>
</dbReference>
<evidence type="ECO:0000313" key="3">
    <source>
        <dbReference type="EMBL" id="MFD0966382.1"/>
    </source>
</evidence>
<keyword evidence="4" id="KW-1185">Reference proteome</keyword>
<dbReference type="SUPFAM" id="SSF55008">
    <property type="entry name" value="HMA, heavy metal-associated domain"/>
    <property type="match status" value="1"/>
</dbReference>
<proteinExistence type="predicted"/>
<gene>
    <name evidence="3" type="ORF">ACFQ02_05920</name>
</gene>
<dbReference type="Pfam" id="PF00403">
    <property type="entry name" value="HMA"/>
    <property type="match status" value="1"/>
</dbReference>
<name>A0ABW3IAG6_9PAST</name>
<feature type="domain" description="HMA" evidence="2">
    <location>
        <begin position="4"/>
        <end position="65"/>
    </location>
</feature>
<accession>A0ABW3IAG6</accession>
<dbReference type="PROSITE" id="PS50846">
    <property type="entry name" value="HMA_2"/>
    <property type="match status" value="1"/>
</dbReference>
<evidence type="ECO:0000256" key="1">
    <source>
        <dbReference type="ARBA" id="ARBA00022723"/>
    </source>
</evidence>
<evidence type="ECO:0000259" key="2">
    <source>
        <dbReference type="PROSITE" id="PS50846"/>
    </source>
</evidence>
<sequence>MSENEIVLNLKELSCQHCIKAVKKALEAIDGVESAEVSLQQAIIKGNAEPQKLVKAIMEAGYYAEIAIQ</sequence>
<dbReference type="Gene3D" id="3.30.70.100">
    <property type="match status" value="1"/>
</dbReference>
<dbReference type="InterPro" id="IPR036163">
    <property type="entry name" value="HMA_dom_sf"/>
</dbReference>
<evidence type="ECO:0000313" key="4">
    <source>
        <dbReference type="Proteomes" id="UP001596996"/>
    </source>
</evidence>
<keyword evidence="1" id="KW-0479">Metal-binding</keyword>
<dbReference type="RefSeq" id="WP_380820533.1">
    <property type="nucleotide sequence ID" value="NZ_JBHTJN010000011.1"/>
</dbReference>
<comment type="caution">
    <text evidence="3">The sequence shown here is derived from an EMBL/GenBank/DDBJ whole genome shotgun (WGS) entry which is preliminary data.</text>
</comment>
<dbReference type="Proteomes" id="UP001596996">
    <property type="component" value="Unassembled WGS sequence"/>
</dbReference>
<dbReference type="PROSITE" id="PS01047">
    <property type="entry name" value="HMA_1"/>
    <property type="match status" value="1"/>
</dbReference>
<organism evidence="3 4">
    <name type="scientific">Seminibacterium arietis</name>
    <dbReference type="NCBI Taxonomy" id="1173502"/>
    <lineage>
        <taxon>Bacteria</taxon>
        <taxon>Pseudomonadati</taxon>
        <taxon>Pseudomonadota</taxon>
        <taxon>Gammaproteobacteria</taxon>
        <taxon>Pasteurellales</taxon>
        <taxon>Pasteurellaceae</taxon>
        <taxon>Seminibacterium</taxon>
    </lineage>
</organism>
<protein>
    <submittedName>
        <fullName evidence="3">Cation transporter</fullName>
    </submittedName>
</protein>